<evidence type="ECO:0000256" key="1">
    <source>
        <dbReference type="SAM" id="MobiDB-lite"/>
    </source>
</evidence>
<accession>A0AAW1P2N5</accession>
<dbReference type="EMBL" id="JALJOR010000023">
    <property type="protein sequence ID" value="KAK9803158.1"/>
    <property type="molecule type" value="Genomic_DNA"/>
</dbReference>
<dbReference type="GO" id="GO:0005759">
    <property type="term" value="C:mitochondrial matrix"/>
    <property type="evidence" value="ECO:0007669"/>
    <property type="project" value="TreeGrafter"/>
</dbReference>
<keyword evidence="4" id="KW-1185">Reference proteome</keyword>
<dbReference type="Proteomes" id="UP001489004">
    <property type="component" value="Unassembled WGS sequence"/>
</dbReference>
<feature type="compositionally biased region" description="Basic residues" evidence="1">
    <location>
        <begin position="63"/>
        <end position="80"/>
    </location>
</feature>
<protein>
    <recommendedName>
        <fullName evidence="2">RNA-editing substrate-binding complex 6 protein domain-containing protein</fullName>
    </recommendedName>
</protein>
<feature type="domain" description="RNA-editing substrate-binding complex 6 protein" evidence="2">
    <location>
        <begin position="208"/>
        <end position="475"/>
    </location>
</feature>
<reference evidence="3 4" key="1">
    <citation type="journal article" date="2024" name="Nat. Commun.">
        <title>Phylogenomics reveals the evolutionary origins of lichenization in chlorophyte algae.</title>
        <authorList>
            <person name="Puginier C."/>
            <person name="Libourel C."/>
            <person name="Otte J."/>
            <person name="Skaloud P."/>
            <person name="Haon M."/>
            <person name="Grisel S."/>
            <person name="Petersen M."/>
            <person name="Berrin J.G."/>
            <person name="Delaux P.M."/>
            <person name="Dal Grande F."/>
            <person name="Keller J."/>
        </authorList>
    </citation>
    <scope>NUCLEOTIDE SEQUENCE [LARGE SCALE GENOMIC DNA]</scope>
    <source>
        <strain evidence="3 4">SAG 2043</strain>
    </source>
</reference>
<evidence type="ECO:0000313" key="4">
    <source>
        <dbReference type="Proteomes" id="UP001489004"/>
    </source>
</evidence>
<comment type="caution">
    <text evidence="3">The sequence shown here is derived from an EMBL/GenBank/DDBJ whole genome shotgun (WGS) entry which is preliminary data.</text>
</comment>
<sequence>MARAKALQLRSFLRKAEGSVPAWQITEASAVLLVPQSSAPSQPRSHRYSSLAHLSVLHPSHAPLHRPPKRTPSLRRHSLRHSSALSHCRSQIRASPARRFHLGQETSIATGAGPAAAAVQAPPTLTDLQNLLQKYKQNIGSVGTAVSQLTQALLVRRKGQTSRAGPLTSETADSGVANLQRIQDSNLAQLSAAVAGLVAADERPTDEFLQLVARQLHERLASEFDGDAVSGVLQGLAAFGYQPSLTLIEALSAVIRTNIQACQPPAITRLMGAYAVFGHANTGLLGAVAGEVMRRVNEFPGESLSDVLWGCAMLGYHHPRLVDSITQRCLHLLRDMPPAVLSQLVCGLAVLEHKDAVTDVFLDAVSDEAIRNINRFGAADMANLLWAYASLGHSSRIDADLMDGFIYRMLKLHQELDAKGLVNLVWSIAKVDHHSRWSSQLLEAVSSEALQHMANFTPEQLARLLWAFAALRHYSEPLYTAAARCALDKLDAFDASDLAGIMLAYGSAVHAPGPLLQPLQSAIMDRLDDMDGHALSSVLWASGVLGTLTPQTFEATCLRLAHKPLQEFEPQDFEKVFAAELMLEAECEAIGRQDVPRLPAWIRLYAFRAWQDRMYLDRSVSPLQQEVCRSLVELGINFELEKRVEDGCLTVDIVLRIGGRPKTAMKVEPPGRFSTNKPFRPLADAVVAKRLLAAQGWTIISLATHEWKRSWTQAQKAAYLQQRLADAHAAPAELPAGKAGAAPVALAA</sequence>
<dbReference type="Pfam" id="PF26188">
    <property type="entry name" value="RESC6"/>
    <property type="match status" value="1"/>
</dbReference>
<evidence type="ECO:0000259" key="2">
    <source>
        <dbReference type="Pfam" id="PF26188"/>
    </source>
</evidence>
<dbReference type="InterPro" id="IPR050870">
    <property type="entry name" value="FAST_kinase"/>
</dbReference>
<dbReference type="AlphaFoldDB" id="A0AAW1P2N5"/>
<organism evidence="3 4">
    <name type="scientific">[Myrmecia] bisecta</name>
    <dbReference type="NCBI Taxonomy" id="41462"/>
    <lineage>
        <taxon>Eukaryota</taxon>
        <taxon>Viridiplantae</taxon>
        <taxon>Chlorophyta</taxon>
        <taxon>core chlorophytes</taxon>
        <taxon>Trebouxiophyceae</taxon>
        <taxon>Trebouxiales</taxon>
        <taxon>Trebouxiaceae</taxon>
        <taxon>Myrmecia</taxon>
    </lineage>
</organism>
<evidence type="ECO:0000313" key="3">
    <source>
        <dbReference type="EMBL" id="KAK9803158.1"/>
    </source>
</evidence>
<proteinExistence type="predicted"/>
<dbReference type="GO" id="GO:0003723">
    <property type="term" value="F:RNA binding"/>
    <property type="evidence" value="ECO:0007669"/>
    <property type="project" value="TreeGrafter"/>
</dbReference>
<dbReference type="PANTHER" id="PTHR21228:SF40">
    <property type="entry name" value="LD45607P"/>
    <property type="match status" value="1"/>
</dbReference>
<name>A0AAW1P2N5_9CHLO</name>
<dbReference type="GO" id="GO:0035770">
    <property type="term" value="C:ribonucleoprotein granule"/>
    <property type="evidence" value="ECO:0007669"/>
    <property type="project" value="TreeGrafter"/>
</dbReference>
<dbReference type="PANTHER" id="PTHR21228">
    <property type="entry name" value="FAST LEU-RICH DOMAIN-CONTAINING"/>
    <property type="match status" value="1"/>
</dbReference>
<gene>
    <name evidence="3" type="ORF">WJX72_005700</name>
</gene>
<dbReference type="GO" id="GO:0000963">
    <property type="term" value="P:mitochondrial RNA processing"/>
    <property type="evidence" value="ECO:0007669"/>
    <property type="project" value="TreeGrafter"/>
</dbReference>
<feature type="region of interest" description="Disordered" evidence="1">
    <location>
        <begin position="59"/>
        <end position="91"/>
    </location>
</feature>
<dbReference type="InterPro" id="IPR058917">
    <property type="entry name" value="RESC6_dom"/>
</dbReference>
<dbReference type="GO" id="GO:0044528">
    <property type="term" value="P:regulation of mitochondrial mRNA stability"/>
    <property type="evidence" value="ECO:0007669"/>
    <property type="project" value="TreeGrafter"/>
</dbReference>